<dbReference type="GO" id="GO:0031347">
    <property type="term" value="P:regulation of defense response"/>
    <property type="evidence" value="ECO:0000318"/>
    <property type="project" value="GO_Central"/>
</dbReference>
<dbReference type="Pfam" id="PF09425">
    <property type="entry name" value="Jas_motif"/>
    <property type="match status" value="1"/>
</dbReference>
<protein>
    <recommendedName>
        <fullName evidence="2">Protein TIFY</fullName>
    </recommendedName>
    <alternativeName>
        <fullName evidence="2">Jasmonate ZIM domain-containing protein</fullName>
    </alternativeName>
</protein>
<dbReference type="PANTHER" id="PTHR33077:SF17">
    <property type="entry name" value="PROTEIN TIFY 5B"/>
    <property type="match status" value="1"/>
</dbReference>
<dbReference type="EMBL" id="KI630264">
    <property type="protein sequence ID" value="EYU43256.1"/>
    <property type="molecule type" value="Genomic_DNA"/>
</dbReference>
<reference evidence="5 6" key="1">
    <citation type="journal article" date="2013" name="Proc. Natl. Acad. Sci. U.S.A.">
        <title>Fine-scale variation in meiotic recombination in Mimulus inferred from population shotgun sequencing.</title>
        <authorList>
            <person name="Hellsten U."/>
            <person name="Wright K.M."/>
            <person name="Jenkins J."/>
            <person name="Shu S."/>
            <person name="Yuan Y."/>
            <person name="Wessler S.R."/>
            <person name="Schmutz J."/>
            <person name="Willis J.H."/>
            <person name="Rokhsar D.S."/>
        </authorList>
    </citation>
    <scope>NUCLEOTIDE SEQUENCE [LARGE SCALE GENOMIC DNA]</scope>
    <source>
        <strain evidence="6">cv. DUN x IM62</strain>
    </source>
</reference>
<evidence type="ECO:0000259" key="4">
    <source>
        <dbReference type="PROSITE" id="PS51320"/>
    </source>
</evidence>
<comment type="function">
    <text evidence="2">Repressor of jasmonate responses.</text>
</comment>
<dbReference type="Pfam" id="PF06200">
    <property type="entry name" value="tify"/>
    <property type="match status" value="1"/>
</dbReference>
<evidence type="ECO:0000313" key="6">
    <source>
        <dbReference type="Proteomes" id="UP000030748"/>
    </source>
</evidence>
<comment type="subcellular location">
    <subcellularLocation>
        <location evidence="2">Nucleus</location>
    </subcellularLocation>
</comment>
<dbReference type="eggNOG" id="ENOG502S434">
    <property type="taxonomic scope" value="Eukaryota"/>
</dbReference>
<dbReference type="OMA" id="PTSCITD"/>
<dbReference type="GO" id="GO:0005634">
    <property type="term" value="C:nucleus"/>
    <property type="evidence" value="ECO:0000318"/>
    <property type="project" value="GO_Central"/>
</dbReference>
<name>A0A022RWB2_ERYGU</name>
<dbReference type="PANTHER" id="PTHR33077">
    <property type="entry name" value="PROTEIN TIFY 4A-RELATED-RELATED"/>
    <property type="match status" value="1"/>
</dbReference>
<dbReference type="GO" id="GO:0009611">
    <property type="term" value="P:response to wounding"/>
    <property type="evidence" value="ECO:0000318"/>
    <property type="project" value="GO_Central"/>
</dbReference>
<organism evidence="5 6">
    <name type="scientific">Erythranthe guttata</name>
    <name type="common">Yellow monkey flower</name>
    <name type="synonym">Mimulus guttatus</name>
    <dbReference type="NCBI Taxonomy" id="4155"/>
    <lineage>
        <taxon>Eukaryota</taxon>
        <taxon>Viridiplantae</taxon>
        <taxon>Streptophyta</taxon>
        <taxon>Embryophyta</taxon>
        <taxon>Tracheophyta</taxon>
        <taxon>Spermatophyta</taxon>
        <taxon>Magnoliopsida</taxon>
        <taxon>eudicotyledons</taxon>
        <taxon>Gunneridae</taxon>
        <taxon>Pentapetalae</taxon>
        <taxon>asterids</taxon>
        <taxon>lamiids</taxon>
        <taxon>Lamiales</taxon>
        <taxon>Phrymaceae</taxon>
        <taxon>Erythranthe</taxon>
    </lineage>
</organism>
<dbReference type="AlphaFoldDB" id="A0A022RWB2"/>
<dbReference type="EMBL" id="KI630264">
    <property type="protein sequence ID" value="EYU43255.1"/>
    <property type="molecule type" value="Genomic_DNA"/>
</dbReference>
<dbReference type="InterPro" id="IPR018467">
    <property type="entry name" value="CCT_CS"/>
</dbReference>
<accession>A0A022RWB2</accession>
<feature type="domain" description="Tify" evidence="4">
    <location>
        <begin position="26"/>
        <end position="60"/>
    </location>
</feature>
<sequence length="131" mass="14631">MKRNCNLDLRLVTPSLPPPSMINWNNRNDTQELTIFYNGRVAVCDATELQARAIIWVASHAVVEDKTNGSPGSDPVSSSPLLSPSMYSPSSVVSMKRSLKMFLQKRKTRSQASSPYPVITTKYSSQNWRPT</sequence>
<evidence type="ECO:0000256" key="3">
    <source>
        <dbReference type="SAM" id="MobiDB-lite"/>
    </source>
</evidence>
<dbReference type="PROSITE" id="PS51320">
    <property type="entry name" value="TIFY"/>
    <property type="match status" value="1"/>
</dbReference>
<dbReference type="InterPro" id="IPR040390">
    <property type="entry name" value="TIFY/JAZ"/>
</dbReference>
<dbReference type="OrthoDB" id="782771at2759"/>
<keyword evidence="2" id="KW-0539">Nucleus</keyword>
<feature type="compositionally biased region" description="Low complexity" evidence="3">
    <location>
        <begin position="69"/>
        <end position="89"/>
    </location>
</feature>
<feature type="region of interest" description="Disordered" evidence="3">
    <location>
        <begin position="65"/>
        <end position="89"/>
    </location>
</feature>
<comment type="similarity">
    <text evidence="1 2">Belongs to the TIFY/JAZ family.</text>
</comment>
<gene>
    <name evidence="5" type="ORF">MIMGU_mgv1a016202mg</name>
</gene>
<comment type="domain">
    <text evidence="2">The jas domain is required for interaction with COI1.</text>
</comment>
<proteinExistence type="inferred from homology"/>
<keyword evidence="6" id="KW-1185">Reference proteome</keyword>
<dbReference type="STRING" id="4155.A0A022RWB2"/>
<dbReference type="KEGG" id="egt:105951591"/>
<evidence type="ECO:0000256" key="1">
    <source>
        <dbReference type="ARBA" id="ARBA00008614"/>
    </source>
</evidence>
<dbReference type="GO" id="GO:2000022">
    <property type="term" value="P:regulation of jasmonic acid mediated signaling pathway"/>
    <property type="evidence" value="ECO:0000318"/>
    <property type="project" value="GO_Central"/>
</dbReference>
<keyword evidence="2" id="KW-1184">Jasmonic acid signaling pathway</keyword>
<dbReference type="Proteomes" id="UP000030748">
    <property type="component" value="Unassembled WGS sequence"/>
</dbReference>
<evidence type="ECO:0000256" key="2">
    <source>
        <dbReference type="RuleBase" id="RU369065"/>
    </source>
</evidence>
<dbReference type="InterPro" id="IPR010399">
    <property type="entry name" value="Tify_dom"/>
</dbReference>
<evidence type="ECO:0000313" key="5">
    <source>
        <dbReference type="EMBL" id="EYU43255.1"/>
    </source>
</evidence>